<reference evidence="2 3" key="1">
    <citation type="submission" date="2016-02" db="EMBL/GenBank/DDBJ databases">
        <title>Genome sequence of Clostridium tepidiprofundi DSM 19306.</title>
        <authorList>
            <person name="Poehlein A."/>
            <person name="Daniel R."/>
        </authorList>
    </citation>
    <scope>NUCLEOTIDE SEQUENCE [LARGE SCALE GENOMIC DNA]</scope>
    <source>
        <strain evidence="2 3">DSM 19306</strain>
    </source>
</reference>
<proteinExistence type="predicted"/>
<feature type="transmembrane region" description="Helical" evidence="1">
    <location>
        <begin position="83"/>
        <end position="102"/>
    </location>
</feature>
<keyword evidence="1" id="KW-0472">Membrane</keyword>
<protein>
    <recommendedName>
        <fullName evidence="4">ABC-2 family transporter protein</fullName>
    </recommendedName>
</protein>
<dbReference type="AlphaFoldDB" id="A0A151B2S8"/>
<dbReference type="PATRIC" id="fig|1121338.3.peg.1856"/>
<feature type="transmembrane region" description="Helical" evidence="1">
    <location>
        <begin position="160"/>
        <end position="183"/>
    </location>
</feature>
<dbReference type="Pfam" id="PF06182">
    <property type="entry name" value="ABC2_membrane_6"/>
    <property type="match status" value="1"/>
</dbReference>
<evidence type="ECO:0008006" key="4">
    <source>
        <dbReference type="Google" id="ProtNLM"/>
    </source>
</evidence>
<dbReference type="Proteomes" id="UP000075531">
    <property type="component" value="Unassembled WGS sequence"/>
</dbReference>
<gene>
    <name evidence="2" type="ORF">CLTEP_18140</name>
</gene>
<dbReference type="STRING" id="1121338.CLTEP_18140"/>
<organism evidence="2 3">
    <name type="scientific">Clostridium tepidiprofundi DSM 19306</name>
    <dbReference type="NCBI Taxonomy" id="1121338"/>
    <lineage>
        <taxon>Bacteria</taxon>
        <taxon>Bacillati</taxon>
        <taxon>Bacillota</taxon>
        <taxon>Clostridia</taxon>
        <taxon>Eubacteriales</taxon>
        <taxon>Clostridiaceae</taxon>
        <taxon>Clostridium</taxon>
    </lineage>
</organism>
<feature type="transmembrane region" description="Helical" evidence="1">
    <location>
        <begin position="221"/>
        <end position="240"/>
    </location>
</feature>
<name>A0A151B2S8_9CLOT</name>
<evidence type="ECO:0000313" key="3">
    <source>
        <dbReference type="Proteomes" id="UP000075531"/>
    </source>
</evidence>
<feature type="transmembrane region" description="Helical" evidence="1">
    <location>
        <begin position="41"/>
        <end position="71"/>
    </location>
</feature>
<dbReference type="EMBL" id="LTBA01000021">
    <property type="protein sequence ID" value="KYH34239.1"/>
    <property type="molecule type" value="Genomic_DNA"/>
</dbReference>
<accession>A0A151B2S8</accession>
<keyword evidence="1" id="KW-0812">Transmembrane</keyword>
<keyword evidence="1" id="KW-1133">Transmembrane helix</keyword>
<evidence type="ECO:0000313" key="2">
    <source>
        <dbReference type="EMBL" id="KYH34239.1"/>
    </source>
</evidence>
<feature type="transmembrane region" description="Helical" evidence="1">
    <location>
        <begin position="252"/>
        <end position="270"/>
    </location>
</feature>
<evidence type="ECO:0000256" key="1">
    <source>
        <dbReference type="SAM" id="Phobius"/>
    </source>
</evidence>
<sequence length="281" mass="33134">MHFFKGIEPFQKWCYPSPTYRRWETSTQNVKYIKQSIEKFLIYRATSLFVIIFSTIFSVIEIITTIVYFSYTDNIAGFNFYEFLILISTFNIIGTIYNILCINSHENLSDKILAGQLDYDLIRPVDSQIINNFSEFEISSIISSIVPIITFFYAARKINYISIMGGIFFIIFVMLGAYFYYLLNQFFVNFSFWIERPGKLLGIPEELFEFAAKPRRIYPKIFQIIFAWIIPIISTTNVPVELLTGKIYYKNISFYCFIIIVFSLVVRFQWNLGVKRYTSTN</sequence>
<dbReference type="PANTHER" id="PTHR36833">
    <property type="entry name" value="SLR0610 PROTEIN-RELATED"/>
    <property type="match status" value="1"/>
</dbReference>
<comment type="caution">
    <text evidence="2">The sequence shown here is derived from an EMBL/GenBank/DDBJ whole genome shotgun (WGS) entry which is preliminary data.</text>
</comment>
<dbReference type="PANTHER" id="PTHR36833:SF2">
    <property type="entry name" value="SLR0610 PROTEIN"/>
    <property type="match status" value="1"/>
</dbReference>
<dbReference type="InterPro" id="IPR010390">
    <property type="entry name" value="ABC-2_transporter-like"/>
</dbReference>
<keyword evidence="3" id="KW-1185">Reference proteome</keyword>